<proteinExistence type="predicted"/>
<dbReference type="Proteomes" id="UP000215731">
    <property type="component" value="Unassembled WGS sequence"/>
</dbReference>
<evidence type="ECO:0000313" key="1">
    <source>
        <dbReference type="EMBL" id="OYR62547.1"/>
    </source>
</evidence>
<dbReference type="AlphaFoldDB" id="A0A256J2I2"/>
<gene>
    <name evidence="1" type="ORF">DJ80_09890</name>
</gene>
<dbReference type="EMBL" id="NHOZ01000092">
    <property type="protein sequence ID" value="OYR62547.1"/>
    <property type="molecule type" value="Genomic_DNA"/>
</dbReference>
<organism evidence="1 2">
    <name type="scientific">Halorubrum ezzemoulense</name>
    <name type="common">Halorubrum chaoviator</name>
    <dbReference type="NCBI Taxonomy" id="337243"/>
    <lineage>
        <taxon>Archaea</taxon>
        <taxon>Methanobacteriati</taxon>
        <taxon>Methanobacteriota</taxon>
        <taxon>Stenosarchaea group</taxon>
        <taxon>Halobacteria</taxon>
        <taxon>Halobacteriales</taxon>
        <taxon>Haloferacaceae</taxon>
        <taxon>Halorubrum</taxon>
    </lineage>
</organism>
<protein>
    <submittedName>
        <fullName evidence="1">Uncharacterized protein</fullName>
    </submittedName>
</protein>
<sequence>MGGDLFAIRKTISDEAPITKDEVVELYFPGDASDPQTSDQRKPIQDAIEFLAECNQIQHSDKGYELTETAVEFGDAHLSLLHGIRTADGEESAYNDVLECLAEQSAVLADRSGELIDEMSDRVPSANWNEQKLRYWARVMEEIGVTKEVYDDEMTTMFGPNRSLALRVLVDVTENKTAPLATVLTNIDEDYLPVIGDGMEIAPYFERTLLSLQESNDVQLRTVSDIGQSVDIDGTGYSAIEVMSNE</sequence>
<reference evidence="1 2" key="1">
    <citation type="journal article" date="2014" name="Front. Microbiol.">
        <title>Population and genomic analysis of the genus Halorubrum.</title>
        <authorList>
            <person name="Fullmer M.S."/>
            <person name="Soucy S.M."/>
            <person name="Swithers K.S."/>
            <person name="Makkay A.M."/>
            <person name="Wheeler R."/>
            <person name="Ventosa A."/>
            <person name="Gogarten J.P."/>
            <person name="Papke R.T."/>
        </authorList>
    </citation>
    <scope>NUCLEOTIDE SEQUENCE [LARGE SCALE GENOMIC DNA]</scope>
    <source>
        <strain evidence="1 2">Ga36</strain>
    </source>
</reference>
<comment type="caution">
    <text evidence="1">The sequence shown here is derived from an EMBL/GenBank/DDBJ whole genome shotgun (WGS) entry which is preliminary data.</text>
</comment>
<evidence type="ECO:0000313" key="2">
    <source>
        <dbReference type="Proteomes" id="UP000215731"/>
    </source>
</evidence>
<accession>A0A256J2I2</accession>
<name>A0A256J2I2_HALEZ</name>